<feature type="transmembrane region" description="Helical" evidence="14">
    <location>
        <begin position="336"/>
        <end position="355"/>
    </location>
</feature>
<keyword evidence="6" id="KW-0808">Transferase</keyword>
<dbReference type="InterPro" id="IPR011623">
    <property type="entry name" value="7TMR_DISM_rcpt_extracell_dom1"/>
</dbReference>
<dbReference type="PRINTS" id="PR00344">
    <property type="entry name" value="BCTRLSENSOR"/>
</dbReference>
<feature type="region of interest" description="Disordered" evidence="13">
    <location>
        <begin position="660"/>
        <end position="698"/>
    </location>
</feature>
<dbReference type="InterPro" id="IPR005467">
    <property type="entry name" value="His_kinase_dom"/>
</dbReference>
<dbReference type="Pfam" id="PF00512">
    <property type="entry name" value="HisKA"/>
    <property type="match status" value="1"/>
</dbReference>
<dbReference type="GO" id="GO:0000155">
    <property type="term" value="F:phosphorelay sensor kinase activity"/>
    <property type="evidence" value="ECO:0007669"/>
    <property type="project" value="InterPro"/>
</dbReference>
<reference evidence="17" key="1">
    <citation type="submission" date="2020-09" db="EMBL/GenBank/DDBJ databases">
        <title>A novel bacterium of genus Paenibacillus, isolated from South China Sea.</title>
        <authorList>
            <person name="Huang H."/>
            <person name="Mo K."/>
            <person name="Hu Y."/>
        </authorList>
    </citation>
    <scope>NUCLEOTIDE SEQUENCE</scope>
    <source>
        <strain evidence="17">IB182363</strain>
    </source>
</reference>
<evidence type="ECO:0000256" key="13">
    <source>
        <dbReference type="SAM" id="MobiDB-lite"/>
    </source>
</evidence>
<dbReference type="InterPro" id="IPR011006">
    <property type="entry name" value="CheY-like_superfamily"/>
</dbReference>
<organism evidence="17 18">
    <name type="scientific">Paenibacillus oceani</name>
    <dbReference type="NCBI Taxonomy" id="2772510"/>
    <lineage>
        <taxon>Bacteria</taxon>
        <taxon>Bacillati</taxon>
        <taxon>Bacillota</taxon>
        <taxon>Bacilli</taxon>
        <taxon>Bacillales</taxon>
        <taxon>Paenibacillaceae</taxon>
        <taxon>Paenibacillus</taxon>
    </lineage>
</organism>
<dbReference type="InterPro" id="IPR001789">
    <property type="entry name" value="Sig_transdc_resp-reg_receiver"/>
</dbReference>
<name>A0A927C645_9BACL</name>
<keyword evidence="4" id="KW-1003">Cell membrane</keyword>
<evidence type="ECO:0000256" key="11">
    <source>
        <dbReference type="ARBA" id="ARBA00023136"/>
    </source>
</evidence>
<dbReference type="InterPro" id="IPR003594">
    <property type="entry name" value="HATPase_dom"/>
</dbReference>
<feature type="domain" description="Response regulatory" evidence="16">
    <location>
        <begin position="706"/>
        <end position="823"/>
    </location>
</feature>
<evidence type="ECO:0000256" key="10">
    <source>
        <dbReference type="ARBA" id="ARBA00023012"/>
    </source>
</evidence>
<proteinExistence type="predicted"/>
<evidence type="ECO:0000256" key="2">
    <source>
        <dbReference type="ARBA" id="ARBA00004236"/>
    </source>
</evidence>
<feature type="transmembrane region" description="Helical" evidence="14">
    <location>
        <begin position="214"/>
        <end position="235"/>
    </location>
</feature>
<evidence type="ECO:0000256" key="6">
    <source>
        <dbReference type="ARBA" id="ARBA00022679"/>
    </source>
</evidence>
<dbReference type="InterPro" id="IPR036097">
    <property type="entry name" value="HisK_dim/P_sf"/>
</dbReference>
<dbReference type="InterPro" id="IPR004358">
    <property type="entry name" value="Sig_transdc_His_kin-like_C"/>
</dbReference>
<dbReference type="Pfam" id="PF06580">
    <property type="entry name" value="His_kinase"/>
    <property type="match status" value="1"/>
</dbReference>
<dbReference type="PANTHER" id="PTHR43047:SF72">
    <property type="entry name" value="OSMOSENSING HISTIDINE PROTEIN KINASE SLN1"/>
    <property type="match status" value="1"/>
</dbReference>
<dbReference type="CDD" id="cd17546">
    <property type="entry name" value="REC_hyHK_CKI1_RcsC-like"/>
    <property type="match status" value="1"/>
</dbReference>
<keyword evidence="9" id="KW-0067">ATP-binding</keyword>
<evidence type="ECO:0000256" key="12">
    <source>
        <dbReference type="PROSITE-ProRule" id="PRU00169"/>
    </source>
</evidence>
<feature type="transmembrane region" description="Helical" evidence="14">
    <location>
        <begin position="281"/>
        <end position="302"/>
    </location>
</feature>
<dbReference type="SMART" id="SM00448">
    <property type="entry name" value="REC"/>
    <property type="match status" value="1"/>
</dbReference>
<evidence type="ECO:0000256" key="7">
    <source>
        <dbReference type="ARBA" id="ARBA00022741"/>
    </source>
</evidence>
<evidence type="ECO:0000256" key="4">
    <source>
        <dbReference type="ARBA" id="ARBA00022475"/>
    </source>
</evidence>
<feature type="transmembrane region" description="Helical" evidence="14">
    <location>
        <begin position="244"/>
        <end position="261"/>
    </location>
</feature>
<dbReference type="Gene3D" id="2.60.120.260">
    <property type="entry name" value="Galactose-binding domain-like"/>
    <property type="match status" value="1"/>
</dbReference>
<evidence type="ECO:0000259" key="15">
    <source>
        <dbReference type="PROSITE" id="PS50109"/>
    </source>
</evidence>
<dbReference type="SUPFAM" id="SSF52172">
    <property type="entry name" value="CheY-like"/>
    <property type="match status" value="1"/>
</dbReference>
<dbReference type="RefSeq" id="WP_190925641.1">
    <property type="nucleotide sequence ID" value="NZ_JACXJA010000006.1"/>
</dbReference>
<feature type="transmembrane region" description="Helical" evidence="14">
    <location>
        <begin position="367"/>
        <end position="388"/>
    </location>
</feature>
<keyword evidence="14" id="KW-0812">Transmembrane</keyword>
<dbReference type="Pfam" id="PF00072">
    <property type="entry name" value="Response_reg"/>
    <property type="match status" value="1"/>
</dbReference>
<dbReference type="GO" id="GO:0005524">
    <property type="term" value="F:ATP binding"/>
    <property type="evidence" value="ECO:0007669"/>
    <property type="project" value="UniProtKB-KW"/>
</dbReference>
<keyword evidence="10" id="KW-0902">Two-component regulatory system</keyword>
<dbReference type="SMART" id="SM00388">
    <property type="entry name" value="HisKA"/>
    <property type="match status" value="1"/>
</dbReference>
<evidence type="ECO:0000259" key="16">
    <source>
        <dbReference type="PROSITE" id="PS50110"/>
    </source>
</evidence>
<evidence type="ECO:0000256" key="9">
    <source>
        <dbReference type="ARBA" id="ARBA00022840"/>
    </source>
</evidence>
<dbReference type="InterPro" id="IPR003661">
    <property type="entry name" value="HisK_dim/P_dom"/>
</dbReference>
<evidence type="ECO:0000256" key="8">
    <source>
        <dbReference type="ARBA" id="ARBA00022777"/>
    </source>
</evidence>
<dbReference type="AlphaFoldDB" id="A0A927C645"/>
<keyword evidence="7" id="KW-0547">Nucleotide-binding</keyword>
<feature type="domain" description="Histidine kinase" evidence="15">
    <location>
        <begin position="442"/>
        <end position="661"/>
    </location>
</feature>
<keyword evidence="11 14" id="KW-0472">Membrane</keyword>
<dbReference type="Gene3D" id="3.40.50.2300">
    <property type="match status" value="1"/>
</dbReference>
<evidence type="ECO:0000256" key="5">
    <source>
        <dbReference type="ARBA" id="ARBA00022553"/>
    </source>
</evidence>
<dbReference type="EC" id="2.7.13.3" evidence="3"/>
<comment type="subcellular location">
    <subcellularLocation>
        <location evidence="2">Cell membrane</location>
    </subcellularLocation>
</comment>
<dbReference type="Gene3D" id="1.10.287.130">
    <property type="match status" value="1"/>
</dbReference>
<accession>A0A927C645</accession>
<keyword evidence="5 12" id="KW-0597">Phosphoprotein</keyword>
<dbReference type="InterPro" id="IPR010559">
    <property type="entry name" value="Sig_transdc_His_kin_internal"/>
</dbReference>
<evidence type="ECO:0000256" key="3">
    <source>
        <dbReference type="ARBA" id="ARBA00012438"/>
    </source>
</evidence>
<dbReference type="EMBL" id="JACXJA010000006">
    <property type="protein sequence ID" value="MBD2861534.1"/>
    <property type="molecule type" value="Genomic_DNA"/>
</dbReference>
<evidence type="ECO:0000313" key="17">
    <source>
        <dbReference type="EMBL" id="MBD2861534.1"/>
    </source>
</evidence>
<dbReference type="Gene3D" id="3.30.565.10">
    <property type="entry name" value="Histidine kinase-like ATPase, C-terminal domain"/>
    <property type="match status" value="2"/>
</dbReference>
<keyword evidence="14" id="KW-1133">Transmembrane helix</keyword>
<evidence type="ECO:0000256" key="1">
    <source>
        <dbReference type="ARBA" id="ARBA00000085"/>
    </source>
</evidence>
<sequence>MKKQWILVIAGIALVLALPIYSLIQFAVSVDRNPRSVQGWLDLREWDFRKDGEVRLTGEWEFYRNQLLTPDDFAAAAGTGGQKPELTGIMHLPGKWDDYIAEDGLPSSAGYATYRLRIMLGEGEDAIYGIRTTNIRSANRVFMNGKEAGASGDPGISAGQGKSGNVPYVAFASIPGGQVEIIVQVANYIYSPGGFFYPMLFGDQKSIMDSREEALFGDWVTAAGFLIPCIYFLVLHRLRRKETALLYLGLFCCAALVYVLTHGEKLMAGLIPGMNYETFTRIQTISSVYVYYFLLRYVMVIAPLSYSGIALALSRIMAAGTIIIAVGFPIIWISKFVPFLAISVVTIGYVVAAMWKGMRSRSEDSLLMLLSMLSIVVMIVVYLVDLLVVFEDQILIPFEMLLFVTTQALLLAKRFANSFVQVEQLSQRLLTLDGLKDEFMANTSHELRTPLHGMINISQSLLEGAAGKLNEKMSSDLALVVSTGKRLSLLVNDILDFAKLRNGQITLRCQYVDLKAVSQSVLEVVGHLATPKKIRFVQQWPEELPGLHTDEDRLRQILYNLFGNAVKFTRQGEIRISAAAEDGHVRISVADTGVGIEPERMADIFKAFDQTDPVESDTASRGTGLGLSISKKLVELGGGRIWAESEPGRGSVFHFTLPASVDGPPVTPESRKPVPGGAGPAAGFRQTAASAADRGPRQEGRVTVSTVLLVDDDPVNLQVLINLLALENYEVIAVDNGREALDIVISGRPVDLVLADWMMPEMSGLELSRAIRTRFSLSELPVLMLTARSLPEDIRVGFQAGVNDFLSKPVDADELRARVHTLLAMRNSVRSAVLSELAFLQAQIKPHFLYNALNTIIALCPSDPELATRLLVELSNYLRASFDFRNREQLTPLHKEVALIQSYVSLEKARFDKRLKVEYKIDNDSLAMIPPLTIQPIVENAIRHGVMQKASGGTVLVKVKDTGSAISVTVEDDGVGMTEERLASVLAGELSEGGVGIRNIHGRLLTLYGQGLRIETEWKRGTRVSFEVPKSLPASWRKRNRGENTDESHFDRR</sequence>
<feature type="transmembrane region" description="Helical" evidence="14">
    <location>
        <begin position="309"/>
        <end position="330"/>
    </location>
</feature>
<dbReference type="CDD" id="cd00082">
    <property type="entry name" value="HisKA"/>
    <property type="match status" value="1"/>
</dbReference>
<keyword evidence="8" id="KW-0418">Kinase</keyword>
<evidence type="ECO:0000313" key="18">
    <source>
        <dbReference type="Proteomes" id="UP000639396"/>
    </source>
</evidence>
<comment type="catalytic activity">
    <reaction evidence="1">
        <text>ATP + protein L-histidine = ADP + protein N-phospho-L-histidine.</text>
        <dbReference type="EC" id="2.7.13.3"/>
    </reaction>
</comment>
<dbReference type="GO" id="GO:0009927">
    <property type="term" value="F:histidine phosphotransfer kinase activity"/>
    <property type="evidence" value="ECO:0007669"/>
    <property type="project" value="TreeGrafter"/>
</dbReference>
<dbReference type="InterPro" id="IPR036890">
    <property type="entry name" value="HATPase_C_sf"/>
</dbReference>
<dbReference type="FunFam" id="3.30.565.10:FF:000023">
    <property type="entry name" value="PAS domain-containing sensor histidine kinase"/>
    <property type="match status" value="1"/>
</dbReference>
<dbReference type="Pfam" id="PF07695">
    <property type="entry name" value="7TMR-DISM_7TM"/>
    <property type="match status" value="1"/>
</dbReference>
<dbReference type="PANTHER" id="PTHR43047">
    <property type="entry name" value="TWO-COMPONENT HISTIDINE PROTEIN KINASE"/>
    <property type="match status" value="1"/>
</dbReference>
<dbReference type="Proteomes" id="UP000639396">
    <property type="component" value="Unassembled WGS sequence"/>
</dbReference>
<feature type="modified residue" description="4-aspartylphosphate" evidence="12">
    <location>
        <position position="756"/>
    </location>
</feature>
<evidence type="ECO:0000256" key="14">
    <source>
        <dbReference type="SAM" id="Phobius"/>
    </source>
</evidence>
<comment type="caution">
    <text evidence="17">The sequence shown here is derived from an EMBL/GenBank/DDBJ whole genome shotgun (WGS) entry which is preliminary data.</text>
</comment>
<protein>
    <recommendedName>
        <fullName evidence="3">histidine kinase</fullName>
        <ecNumber evidence="3">2.7.13.3</ecNumber>
    </recommendedName>
</protein>
<dbReference type="GO" id="GO:0005886">
    <property type="term" value="C:plasma membrane"/>
    <property type="evidence" value="ECO:0007669"/>
    <property type="project" value="UniProtKB-SubCell"/>
</dbReference>
<dbReference type="CDD" id="cd16922">
    <property type="entry name" value="HATPase_EvgS-ArcB-TorS-like"/>
    <property type="match status" value="1"/>
</dbReference>
<dbReference type="SMART" id="SM00387">
    <property type="entry name" value="HATPase_c"/>
    <property type="match status" value="2"/>
</dbReference>
<keyword evidence="18" id="KW-1185">Reference proteome</keyword>
<gene>
    <name evidence="17" type="ORF">IDH45_05960</name>
</gene>
<dbReference type="PROSITE" id="PS50110">
    <property type="entry name" value="RESPONSE_REGULATORY"/>
    <property type="match status" value="1"/>
</dbReference>
<dbReference type="SUPFAM" id="SSF47384">
    <property type="entry name" value="Homodimeric domain of signal transducing histidine kinase"/>
    <property type="match status" value="1"/>
</dbReference>
<dbReference type="Pfam" id="PF02518">
    <property type="entry name" value="HATPase_c"/>
    <property type="match status" value="2"/>
</dbReference>
<dbReference type="PROSITE" id="PS50109">
    <property type="entry name" value="HIS_KIN"/>
    <property type="match status" value="1"/>
</dbReference>
<dbReference type="SUPFAM" id="SSF55874">
    <property type="entry name" value="ATPase domain of HSP90 chaperone/DNA topoisomerase II/histidine kinase"/>
    <property type="match status" value="2"/>
</dbReference>